<dbReference type="InterPro" id="IPR003959">
    <property type="entry name" value="ATPase_AAA_core"/>
</dbReference>
<dbReference type="SUPFAM" id="SSF54211">
    <property type="entry name" value="Ribosomal protein S5 domain 2-like"/>
    <property type="match status" value="1"/>
</dbReference>
<accession>A0A1F8ARU8</accession>
<evidence type="ECO:0000256" key="11">
    <source>
        <dbReference type="PIRNR" id="PIRNR001174"/>
    </source>
</evidence>
<comment type="induction">
    <text evidence="10">By heat shock.</text>
</comment>
<protein>
    <recommendedName>
        <fullName evidence="10 11">Lon protease</fullName>
        <ecNumber evidence="10 11">3.4.21.53</ecNumber>
    </recommendedName>
    <alternativeName>
        <fullName evidence="10">ATP-dependent protease La</fullName>
    </alternativeName>
</protein>
<organism evidence="18 19">
    <name type="scientific">Candidatus Woesebacteria bacterium RIFCSPHIGHO2_12_FULL_41_24</name>
    <dbReference type="NCBI Taxonomy" id="1802510"/>
    <lineage>
        <taxon>Bacteria</taxon>
        <taxon>Candidatus Woeseibacteriota</taxon>
    </lineage>
</organism>
<dbReference type="SUPFAM" id="SSF88697">
    <property type="entry name" value="PUA domain-like"/>
    <property type="match status" value="1"/>
</dbReference>
<evidence type="ECO:0000256" key="6">
    <source>
        <dbReference type="ARBA" id="ARBA00022825"/>
    </source>
</evidence>
<dbReference type="Gene3D" id="1.20.5.5270">
    <property type="match status" value="1"/>
</dbReference>
<dbReference type="GO" id="GO:0005737">
    <property type="term" value="C:cytoplasm"/>
    <property type="evidence" value="ECO:0007669"/>
    <property type="project" value="UniProtKB-SubCell"/>
</dbReference>
<dbReference type="EMBL" id="MGGW01000014">
    <property type="protein sequence ID" value="OGM54494.1"/>
    <property type="molecule type" value="Genomic_DNA"/>
</dbReference>
<dbReference type="InterPro" id="IPR008268">
    <property type="entry name" value="Peptidase_S16_AS"/>
</dbReference>
<dbReference type="PROSITE" id="PS51787">
    <property type="entry name" value="LON_N"/>
    <property type="match status" value="1"/>
</dbReference>
<dbReference type="InterPro" id="IPR054594">
    <property type="entry name" value="Lon_lid"/>
</dbReference>
<dbReference type="Gene3D" id="1.20.58.1480">
    <property type="match status" value="1"/>
</dbReference>
<evidence type="ECO:0000259" key="17">
    <source>
        <dbReference type="PROSITE" id="PS51787"/>
    </source>
</evidence>
<dbReference type="GO" id="GO:0043565">
    <property type="term" value="F:sequence-specific DNA binding"/>
    <property type="evidence" value="ECO:0007669"/>
    <property type="project" value="UniProtKB-UniRule"/>
</dbReference>
<keyword evidence="6 10" id="KW-0720">Serine protease</keyword>
<evidence type="ECO:0000256" key="8">
    <source>
        <dbReference type="ARBA" id="ARBA00023016"/>
    </source>
</evidence>
<evidence type="ECO:0000256" key="12">
    <source>
        <dbReference type="PIRSR" id="PIRSR001174-1"/>
    </source>
</evidence>
<dbReference type="CDD" id="cd19500">
    <property type="entry name" value="RecA-like_Lon"/>
    <property type="match status" value="1"/>
</dbReference>
<dbReference type="SMART" id="SM00382">
    <property type="entry name" value="AAA"/>
    <property type="match status" value="1"/>
</dbReference>
<dbReference type="PIRSF" id="PIRSF001174">
    <property type="entry name" value="Lon_proteas"/>
    <property type="match status" value="1"/>
</dbReference>
<comment type="catalytic activity">
    <reaction evidence="9 10 11 14">
        <text>Hydrolysis of proteins in presence of ATP.</text>
        <dbReference type="EC" id="3.4.21.53"/>
    </reaction>
</comment>
<dbReference type="PANTHER" id="PTHR10046">
    <property type="entry name" value="ATP DEPENDENT LON PROTEASE FAMILY MEMBER"/>
    <property type="match status" value="1"/>
</dbReference>
<dbReference type="Pfam" id="PF00004">
    <property type="entry name" value="AAA"/>
    <property type="match status" value="1"/>
</dbReference>
<dbReference type="EC" id="3.4.21.53" evidence="10 11"/>
<evidence type="ECO:0000256" key="4">
    <source>
        <dbReference type="ARBA" id="ARBA00022741"/>
    </source>
</evidence>
<dbReference type="SMART" id="SM00464">
    <property type="entry name" value="LON"/>
    <property type="match status" value="1"/>
</dbReference>
<comment type="subunit">
    <text evidence="10 11">Homohexamer. Organized in a ring with a central cavity.</text>
</comment>
<dbReference type="Pfam" id="PF05362">
    <property type="entry name" value="Lon_C"/>
    <property type="match status" value="1"/>
</dbReference>
<dbReference type="GO" id="GO:0006515">
    <property type="term" value="P:protein quality control for misfolded or incompletely synthesized proteins"/>
    <property type="evidence" value="ECO:0007669"/>
    <property type="project" value="UniProtKB-UniRule"/>
</dbReference>
<evidence type="ECO:0000256" key="9">
    <source>
        <dbReference type="ARBA" id="ARBA00050665"/>
    </source>
</evidence>
<evidence type="ECO:0000313" key="18">
    <source>
        <dbReference type="EMBL" id="OGM54494.1"/>
    </source>
</evidence>
<dbReference type="FunFam" id="3.40.50.300:FF:000021">
    <property type="entry name" value="Lon protease homolog"/>
    <property type="match status" value="1"/>
</dbReference>
<feature type="active site" evidence="10 12">
    <location>
        <position position="683"/>
    </location>
</feature>
<dbReference type="Gene3D" id="3.40.50.300">
    <property type="entry name" value="P-loop containing nucleotide triphosphate hydrolases"/>
    <property type="match status" value="1"/>
</dbReference>
<feature type="domain" description="Lon N-terminal" evidence="17">
    <location>
        <begin position="11"/>
        <end position="205"/>
    </location>
</feature>
<dbReference type="NCBIfam" id="TIGR00763">
    <property type="entry name" value="lon"/>
    <property type="match status" value="1"/>
</dbReference>
<feature type="domain" description="Lon proteolytic" evidence="16">
    <location>
        <begin position="596"/>
        <end position="777"/>
    </location>
</feature>
<comment type="subcellular location">
    <subcellularLocation>
        <location evidence="1 10 11">Cytoplasm</location>
    </subcellularLocation>
</comment>
<evidence type="ECO:0000313" key="19">
    <source>
        <dbReference type="Proteomes" id="UP000178603"/>
    </source>
</evidence>
<evidence type="ECO:0000256" key="10">
    <source>
        <dbReference type="HAMAP-Rule" id="MF_01973"/>
    </source>
</evidence>
<sequence length="795" mass="88563">MDLKDKISRIVPVVAIRESVVFPQTEAILSFGRPKSVSAINSAFREDRVIAIFTQKESKTLDPQEEDLYKVGTIATITQMMQTEGEVHTMVRGQARIRLEKISADSPHLVAEVVEIEADKDRDDDQVKAGAKNLLDLFKKAINLGKSAEITSVMKIVSGQSSDSELVDLVASTLDIKTTEKQKLLESISLKDRLEKVNGYLTHEVNVLDLEKTISVKTQKRFEDQMRKAMLREKKRTIEEELGEEDGEVSHDEIKEYGLKIKEAKMPKDVEDRAKKELKRLKQLSPHNPEGSYIRNYLDWLCDMPWSKETKSETSIKKAEKVLNDDHYGLDKVKERVLEYLAVMKMKKEGSLPTILCFIGPPGVGKTSIGKSIAKALGRKFSRVSLGGIRDEAEIRGHRRTYVGALPGRIIQGIKNAGTKNPVFMLDEIDKVGVDFRGDPTSALLEALDPEQNKEFSDHYLEVPFDLSNVMFICTGNTLDGIPIPLRDRVEIINFSGYTLEEKLHIAEKYLWPKQLKVNGLDKSGVTIDKDALLDVAEKYTREAGVRELERSLATLCRKVVRLMAEKKKYPKEVKRTDIEKFLGPRKFSSQIVGKEDEVGMSTGLAVTSVGGDVLFIEVALMPGKGKLTLTGQLGDVMKESAKAAFTWSKAHWRQLGLKSDFGMEMDVHIHVPEGAVPKDGPSAGVALTSALVSALTGVHTNRDVAMTGEITLRGNVMEIGGVKEKVIAAHRAGVKKVILPADNKKDMEEIPDEVKKDIKFVFVSKIAEVLPHVLAKWPLAKSKSPRVFPFMAVN</sequence>
<evidence type="ECO:0000256" key="7">
    <source>
        <dbReference type="ARBA" id="ARBA00022840"/>
    </source>
</evidence>
<comment type="function">
    <text evidence="10">ATP-dependent serine protease that mediates the selective degradation of mutant and abnormal proteins as well as certain short-lived regulatory proteins. Required for cellular homeostasis and for survival from DNA damage and developmental changes induced by stress. Degrades polypeptides processively to yield small peptide fragments that are 5 to 10 amino acids long. Binds to DNA in a double-stranded, site-specific manner.</text>
</comment>
<dbReference type="InterPro" id="IPR046336">
    <property type="entry name" value="Lon_prtase_N_sf"/>
</dbReference>
<keyword evidence="2 10" id="KW-0963">Cytoplasm</keyword>
<dbReference type="Gene3D" id="3.30.230.10">
    <property type="match status" value="1"/>
</dbReference>
<dbReference type="GO" id="GO:0004176">
    <property type="term" value="F:ATP-dependent peptidase activity"/>
    <property type="evidence" value="ECO:0007669"/>
    <property type="project" value="UniProtKB-UniRule"/>
</dbReference>
<comment type="similarity">
    <text evidence="10 11 14 15">Belongs to the peptidase S16 family.</text>
</comment>
<dbReference type="GO" id="GO:0004252">
    <property type="term" value="F:serine-type endopeptidase activity"/>
    <property type="evidence" value="ECO:0007669"/>
    <property type="project" value="UniProtKB-UniRule"/>
</dbReference>
<dbReference type="InterPro" id="IPR027417">
    <property type="entry name" value="P-loop_NTPase"/>
</dbReference>
<dbReference type="PROSITE" id="PS51786">
    <property type="entry name" value="LON_PROTEOLYTIC"/>
    <property type="match status" value="1"/>
</dbReference>
<evidence type="ECO:0000256" key="15">
    <source>
        <dbReference type="RuleBase" id="RU000591"/>
    </source>
</evidence>
<dbReference type="GO" id="GO:0016887">
    <property type="term" value="F:ATP hydrolysis activity"/>
    <property type="evidence" value="ECO:0007669"/>
    <property type="project" value="UniProtKB-UniRule"/>
</dbReference>
<dbReference type="HAMAP" id="MF_01973">
    <property type="entry name" value="lon_bact"/>
    <property type="match status" value="1"/>
</dbReference>
<comment type="caution">
    <text evidence="18">The sequence shown here is derived from an EMBL/GenBank/DDBJ whole genome shotgun (WGS) entry which is preliminary data.</text>
</comment>
<dbReference type="InterPro" id="IPR003111">
    <property type="entry name" value="Lon_prtase_N"/>
</dbReference>
<dbReference type="InterPro" id="IPR004815">
    <property type="entry name" value="Lon_bac/euk-typ"/>
</dbReference>
<evidence type="ECO:0000256" key="13">
    <source>
        <dbReference type="PIRSR" id="PIRSR001174-2"/>
    </source>
</evidence>
<evidence type="ECO:0000259" key="16">
    <source>
        <dbReference type="PROSITE" id="PS51786"/>
    </source>
</evidence>
<feature type="active site" evidence="10 12">
    <location>
        <position position="726"/>
    </location>
</feature>
<dbReference type="Proteomes" id="UP000178603">
    <property type="component" value="Unassembled WGS sequence"/>
</dbReference>
<evidence type="ECO:0000256" key="3">
    <source>
        <dbReference type="ARBA" id="ARBA00022670"/>
    </source>
</evidence>
<dbReference type="GO" id="GO:0034605">
    <property type="term" value="P:cellular response to heat"/>
    <property type="evidence" value="ECO:0007669"/>
    <property type="project" value="UniProtKB-UniRule"/>
</dbReference>
<feature type="binding site" evidence="10 13">
    <location>
        <begin position="360"/>
        <end position="367"/>
    </location>
    <ligand>
        <name>ATP</name>
        <dbReference type="ChEBI" id="CHEBI:30616"/>
    </ligand>
</feature>
<keyword evidence="3 10" id="KW-0645">Protease</keyword>
<proteinExistence type="evidence at transcript level"/>
<dbReference type="Pfam" id="PF02190">
    <property type="entry name" value="LON_substr_bdg"/>
    <property type="match status" value="1"/>
</dbReference>
<keyword evidence="4 10" id="KW-0547">Nucleotide-binding</keyword>
<dbReference type="InterPro" id="IPR003593">
    <property type="entry name" value="AAA+_ATPase"/>
</dbReference>
<dbReference type="PRINTS" id="PR00830">
    <property type="entry name" value="ENDOLAPTASE"/>
</dbReference>
<reference evidence="18 19" key="1">
    <citation type="journal article" date="2016" name="Nat. Commun.">
        <title>Thousands of microbial genomes shed light on interconnected biogeochemical processes in an aquifer system.</title>
        <authorList>
            <person name="Anantharaman K."/>
            <person name="Brown C.T."/>
            <person name="Hug L.A."/>
            <person name="Sharon I."/>
            <person name="Castelle C.J."/>
            <person name="Probst A.J."/>
            <person name="Thomas B.C."/>
            <person name="Singh A."/>
            <person name="Wilkins M.J."/>
            <person name="Karaoz U."/>
            <person name="Brodie E.L."/>
            <person name="Williams K.H."/>
            <person name="Hubbard S.S."/>
            <person name="Banfield J.F."/>
        </authorList>
    </citation>
    <scope>NUCLEOTIDE SEQUENCE [LARGE SCALE GENOMIC DNA]</scope>
</reference>
<name>A0A1F8ARU8_9BACT</name>
<evidence type="ECO:0000256" key="5">
    <source>
        <dbReference type="ARBA" id="ARBA00022801"/>
    </source>
</evidence>
<keyword evidence="8 10" id="KW-0346">Stress response</keyword>
<dbReference type="AlphaFoldDB" id="A0A1F8ARU8"/>
<dbReference type="InterPro" id="IPR008269">
    <property type="entry name" value="Lon_proteolytic"/>
</dbReference>
<dbReference type="InterPro" id="IPR027065">
    <property type="entry name" value="Lon_Prtase"/>
</dbReference>
<dbReference type="SUPFAM" id="SSF52540">
    <property type="entry name" value="P-loop containing nucleoside triphosphate hydrolases"/>
    <property type="match status" value="1"/>
</dbReference>
<dbReference type="InterPro" id="IPR020568">
    <property type="entry name" value="Ribosomal_Su5_D2-typ_SF"/>
</dbReference>
<dbReference type="GO" id="GO:0005524">
    <property type="term" value="F:ATP binding"/>
    <property type="evidence" value="ECO:0007669"/>
    <property type="project" value="UniProtKB-UniRule"/>
</dbReference>
<dbReference type="InterPro" id="IPR027543">
    <property type="entry name" value="Lon_bac"/>
</dbReference>
<evidence type="ECO:0000256" key="1">
    <source>
        <dbReference type="ARBA" id="ARBA00004496"/>
    </source>
</evidence>
<dbReference type="InterPro" id="IPR015947">
    <property type="entry name" value="PUA-like_sf"/>
</dbReference>
<evidence type="ECO:0000256" key="2">
    <source>
        <dbReference type="ARBA" id="ARBA00022490"/>
    </source>
</evidence>
<dbReference type="PROSITE" id="PS01046">
    <property type="entry name" value="LON_SER"/>
    <property type="match status" value="1"/>
</dbReference>
<keyword evidence="5 10" id="KW-0378">Hydrolase</keyword>
<dbReference type="InterPro" id="IPR014721">
    <property type="entry name" value="Ribsml_uS5_D2-typ_fold_subgr"/>
</dbReference>
<gene>
    <name evidence="10" type="primary">lon</name>
    <name evidence="18" type="ORF">A3E44_00320</name>
</gene>
<dbReference type="Pfam" id="PF22667">
    <property type="entry name" value="Lon_lid"/>
    <property type="match status" value="1"/>
</dbReference>
<dbReference type="FunFam" id="1.20.5.5270:FF:000002">
    <property type="entry name" value="Lon protease homolog"/>
    <property type="match status" value="1"/>
</dbReference>
<dbReference type="Gene3D" id="2.30.130.40">
    <property type="entry name" value="LON domain-like"/>
    <property type="match status" value="1"/>
</dbReference>
<evidence type="ECO:0000256" key="14">
    <source>
        <dbReference type="PROSITE-ProRule" id="PRU01122"/>
    </source>
</evidence>
<keyword evidence="7 10" id="KW-0067">ATP-binding</keyword>
<dbReference type="Gene3D" id="1.10.8.60">
    <property type="match status" value="1"/>
</dbReference>